<evidence type="ECO:0000313" key="1">
    <source>
        <dbReference type="EMBL" id="HIQ82339.1"/>
    </source>
</evidence>
<reference evidence="1" key="2">
    <citation type="journal article" date="2021" name="PeerJ">
        <title>Extensive microbial diversity within the chicken gut microbiome revealed by metagenomics and culture.</title>
        <authorList>
            <person name="Gilroy R."/>
            <person name="Ravi A."/>
            <person name="Getino M."/>
            <person name="Pursley I."/>
            <person name="Horton D.L."/>
            <person name="Alikhan N.F."/>
            <person name="Baker D."/>
            <person name="Gharbi K."/>
            <person name="Hall N."/>
            <person name="Watson M."/>
            <person name="Adriaenssens E.M."/>
            <person name="Foster-Nyarko E."/>
            <person name="Jarju S."/>
            <person name="Secka A."/>
            <person name="Antonio M."/>
            <person name="Oren A."/>
            <person name="Chaudhuri R.R."/>
            <person name="La Ragione R."/>
            <person name="Hildebrand F."/>
            <person name="Pallen M.J."/>
        </authorList>
    </citation>
    <scope>NUCLEOTIDE SEQUENCE</scope>
    <source>
        <strain evidence="1">ChiSjej6B24-2974</strain>
    </source>
</reference>
<protein>
    <recommendedName>
        <fullName evidence="3">Zinc dependent phospholipase C</fullName>
    </recommendedName>
</protein>
<evidence type="ECO:0008006" key="3">
    <source>
        <dbReference type="Google" id="ProtNLM"/>
    </source>
</evidence>
<name>A0A9D1CWJ7_9FIRM</name>
<accession>A0A9D1CWJ7</accession>
<proteinExistence type="predicted"/>
<gene>
    <name evidence="1" type="ORF">IAA52_04480</name>
</gene>
<dbReference type="EMBL" id="DVFZ01000046">
    <property type="protein sequence ID" value="HIQ82339.1"/>
    <property type="molecule type" value="Genomic_DNA"/>
</dbReference>
<evidence type="ECO:0000313" key="2">
    <source>
        <dbReference type="Proteomes" id="UP000824260"/>
    </source>
</evidence>
<dbReference type="Proteomes" id="UP000824260">
    <property type="component" value="Unassembled WGS sequence"/>
</dbReference>
<organism evidence="1 2">
    <name type="scientific">Candidatus Pullichristensenella stercorigallinarum</name>
    <dbReference type="NCBI Taxonomy" id="2840909"/>
    <lineage>
        <taxon>Bacteria</taxon>
        <taxon>Bacillati</taxon>
        <taxon>Bacillota</taxon>
        <taxon>Clostridia</taxon>
        <taxon>Candidatus Pullichristensenella</taxon>
    </lineage>
</organism>
<comment type="caution">
    <text evidence="1">The sequence shown here is derived from an EMBL/GenBank/DDBJ whole genome shotgun (WGS) entry which is preliminary data.</text>
</comment>
<dbReference type="AlphaFoldDB" id="A0A9D1CWJ7"/>
<sequence>MALSMVHLLLARRWARGHKEYLECPEFYLGAISPDAMHIRFHDDKSRKDEFHLGNWGSVHEEKVHAYWREHFTPFDVGYGVHALTDGYWVPSVKRDFPDMVDPRCDVLIPALYYNDVSQTDFRLYAESPERPRIFALLRAAVPPADHPLLTADELSQWRDEQFSFYEGPCPHDAPVRHVDVAYVERFIDRLVPRLEQIMRRYFP</sequence>
<reference evidence="1" key="1">
    <citation type="submission" date="2020-10" db="EMBL/GenBank/DDBJ databases">
        <authorList>
            <person name="Gilroy R."/>
        </authorList>
    </citation>
    <scope>NUCLEOTIDE SEQUENCE</scope>
    <source>
        <strain evidence="1">ChiSjej6B24-2974</strain>
    </source>
</reference>